<evidence type="ECO:0008006" key="4">
    <source>
        <dbReference type="Google" id="ProtNLM"/>
    </source>
</evidence>
<keyword evidence="3" id="KW-1185">Reference proteome</keyword>
<gene>
    <name evidence="2" type="ORF">VKT23_006594</name>
</gene>
<organism evidence="2 3">
    <name type="scientific">Marasmiellus scandens</name>
    <dbReference type="NCBI Taxonomy" id="2682957"/>
    <lineage>
        <taxon>Eukaryota</taxon>
        <taxon>Fungi</taxon>
        <taxon>Dikarya</taxon>
        <taxon>Basidiomycota</taxon>
        <taxon>Agaricomycotina</taxon>
        <taxon>Agaricomycetes</taxon>
        <taxon>Agaricomycetidae</taxon>
        <taxon>Agaricales</taxon>
        <taxon>Marasmiineae</taxon>
        <taxon>Omphalotaceae</taxon>
        <taxon>Marasmiellus</taxon>
    </lineage>
</organism>
<dbReference type="Proteomes" id="UP001498398">
    <property type="component" value="Unassembled WGS sequence"/>
</dbReference>
<feature type="compositionally biased region" description="Polar residues" evidence="1">
    <location>
        <begin position="166"/>
        <end position="179"/>
    </location>
</feature>
<sequence>MPPKTLQDILAMSKRPNKASSNVGKDDTPKEAETRSLRKRPQPNENEASKDPKKPKTTTAKHKQYSDVQVSSRRKSTAQRGTSKTGQRKADSRSSSKHSGKVTVIEEPEQIMTDTEEAEESGDGSDLEANNDSSAAEDNDDEDNLDDKELAQERAQVVGTHKGKQPKSNLAANTASGENSFEFIAPITQKQPQVDSEANQHIASSTPQNSDIEDEYPEQSTKVHGLDSLLRS</sequence>
<feature type="compositionally biased region" description="Basic and acidic residues" evidence="1">
    <location>
        <begin position="24"/>
        <end position="36"/>
    </location>
</feature>
<dbReference type="EMBL" id="JBANRG010000008">
    <property type="protein sequence ID" value="KAK7464427.1"/>
    <property type="molecule type" value="Genomic_DNA"/>
</dbReference>
<proteinExistence type="predicted"/>
<feature type="region of interest" description="Disordered" evidence="1">
    <location>
        <begin position="1"/>
        <end position="232"/>
    </location>
</feature>
<protein>
    <recommendedName>
        <fullName evidence="4">Natural killer-tumor recognition protein</fullName>
    </recommendedName>
</protein>
<name>A0ABR1JSX6_9AGAR</name>
<accession>A0ABR1JSX6</accession>
<reference evidence="2 3" key="1">
    <citation type="submission" date="2024-01" db="EMBL/GenBank/DDBJ databases">
        <title>A draft genome for the cacao thread blight pathogen Marasmiellus scandens.</title>
        <authorList>
            <person name="Baruah I.K."/>
            <person name="Leung J."/>
            <person name="Bukari Y."/>
            <person name="Amoako-Attah I."/>
            <person name="Meinhardt L.W."/>
            <person name="Bailey B.A."/>
            <person name="Cohen S.P."/>
        </authorList>
    </citation>
    <scope>NUCLEOTIDE SEQUENCE [LARGE SCALE GENOMIC DNA]</scope>
    <source>
        <strain evidence="2 3">GH-19</strain>
    </source>
</reference>
<feature type="compositionally biased region" description="Acidic residues" evidence="1">
    <location>
        <begin position="106"/>
        <end position="126"/>
    </location>
</feature>
<evidence type="ECO:0000256" key="1">
    <source>
        <dbReference type="SAM" id="MobiDB-lite"/>
    </source>
</evidence>
<comment type="caution">
    <text evidence="2">The sequence shown here is derived from an EMBL/GenBank/DDBJ whole genome shotgun (WGS) entry which is preliminary data.</text>
</comment>
<evidence type="ECO:0000313" key="2">
    <source>
        <dbReference type="EMBL" id="KAK7464427.1"/>
    </source>
</evidence>
<evidence type="ECO:0000313" key="3">
    <source>
        <dbReference type="Proteomes" id="UP001498398"/>
    </source>
</evidence>
<feature type="compositionally biased region" description="Acidic residues" evidence="1">
    <location>
        <begin position="135"/>
        <end position="146"/>
    </location>
</feature>
<feature type="compositionally biased region" description="Polar residues" evidence="1">
    <location>
        <begin position="188"/>
        <end position="210"/>
    </location>
</feature>